<reference evidence="1 2" key="1">
    <citation type="submission" date="2016-10" db="EMBL/GenBank/DDBJ databases">
        <authorList>
            <person name="de Groot N.N."/>
        </authorList>
    </citation>
    <scope>NUCLEOTIDE SEQUENCE [LARGE SCALE GENOMIC DNA]</scope>
    <source>
        <strain evidence="1 2">DSM 46701</strain>
    </source>
</reference>
<dbReference type="Proteomes" id="UP000199695">
    <property type="component" value="Unassembled WGS sequence"/>
</dbReference>
<dbReference type="AlphaFoldDB" id="A0A1H8BL86"/>
<dbReference type="EMBL" id="FOCQ01000002">
    <property type="protein sequence ID" value="SEM82818.1"/>
    <property type="molecule type" value="Genomic_DNA"/>
</dbReference>
<dbReference type="InterPro" id="IPR025984">
    <property type="entry name" value="DCTPP"/>
</dbReference>
<gene>
    <name evidence="1" type="ORF">SAMN05444955_102212</name>
</gene>
<evidence type="ECO:0000313" key="2">
    <source>
        <dbReference type="Proteomes" id="UP000199695"/>
    </source>
</evidence>
<protein>
    <submittedName>
        <fullName evidence="1">MazG-like family protein</fullName>
    </submittedName>
</protein>
<dbReference type="STRING" id="1173111.SAMN05444955_102212"/>
<dbReference type="OrthoDB" id="2381770at2"/>
<proteinExistence type="predicted"/>
<organism evidence="1 2">
    <name type="scientific">Lihuaxuella thermophila</name>
    <dbReference type="NCBI Taxonomy" id="1173111"/>
    <lineage>
        <taxon>Bacteria</taxon>
        <taxon>Bacillati</taxon>
        <taxon>Bacillota</taxon>
        <taxon>Bacilli</taxon>
        <taxon>Bacillales</taxon>
        <taxon>Thermoactinomycetaceae</taxon>
        <taxon>Lihuaxuella</taxon>
    </lineage>
</organism>
<dbReference type="Pfam" id="PF12643">
    <property type="entry name" value="MazG-like"/>
    <property type="match status" value="1"/>
</dbReference>
<evidence type="ECO:0000313" key="1">
    <source>
        <dbReference type="EMBL" id="SEM82818.1"/>
    </source>
</evidence>
<dbReference type="RefSeq" id="WP_089965185.1">
    <property type="nucleotide sequence ID" value="NZ_FOCQ01000002.1"/>
</dbReference>
<name>A0A1H8BL86_9BACL</name>
<sequence length="103" mass="12134">MNRPERGVQFAKSVKVIDWLKTEILDQIANLFKGIHYANQHVIIDSLSSLIVSVYVLARRMGFSYREIDRSVVEKLREHARDGHQLEEWYGDLSTLEEYLNKR</sequence>
<accession>A0A1H8BL86</accession>
<dbReference type="GO" id="GO:0009143">
    <property type="term" value="P:nucleoside triphosphate catabolic process"/>
    <property type="evidence" value="ECO:0007669"/>
    <property type="project" value="InterPro"/>
</dbReference>
<dbReference type="GO" id="GO:0047429">
    <property type="term" value="F:nucleoside triphosphate diphosphatase activity"/>
    <property type="evidence" value="ECO:0007669"/>
    <property type="project" value="InterPro"/>
</dbReference>
<keyword evidence="2" id="KW-1185">Reference proteome</keyword>